<evidence type="ECO:0000256" key="1">
    <source>
        <dbReference type="SAM" id="MobiDB-lite"/>
    </source>
</evidence>
<evidence type="ECO:0008006" key="3">
    <source>
        <dbReference type="Google" id="ProtNLM"/>
    </source>
</evidence>
<dbReference type="SUPFAM" id="SSF103642">
    <property type="entry name" value="Sec-C motif"/>
    <property type="match status" value="1"/>
</dbReference>
<comment type="caution">
    <text evidence="2">The sequence shown here is derived from an EMBL/GenBank/DDBJ whole genome shotgun (WGS) entry which is preliminary data.</text>
</comment>
<reference evidence="2" key="1">
    <citation type="journal article" date="2015" name="Nature">
        <title>Complex archaea that bridge the gap between prokaryotes and eukaryotes.</title>
        <authorList>
            <person name="Spang A."/>
            <person name="Saw J.H."/>
            <person name="Jorgensen S.L."/>
            <person name="Zaremba-Niedzwiedzka K."/>
            <person name="Martijn J."/>
            <person name="Lind A.E."/>
            <person name="van Eijk R."/>
            <person name="Schleper C."/>
            <person name="Guy L."/>
            <person name="Ettema T.J."/>
        </authorList>
    </citation>
    <scope>NUCLEOTIDE SEQUENCE</scope>
</reference>
<organism evidence="2">
    <name type="scientific">marine sediment metagenome</name>
    <dbReference type="NCBI Taxonomy" id="412755"/>
    <lineage>
        <taxon>unclassified sequences</taxon>
        <taxon>metagenomes</taxon>
        <taxon>ecological metagenomes</taxon>
    </lineage>
</organism>
<dbReference type="InterPro" id="IPR004027">
    <property type="entry name" value="SEC_C_motif"/>
</dbReference>
<sequence>MLGLVQRKGEYLMKTKQRNMFRRLNGVTMPIGRKRIRWSRNWKCLCGSSKKYKKCCMMEIDSLTASDGNATVIPIPEDIQQMSIEWLAEQKRKREEEARQEKVEEDKMKQKRELKLSEEDMKNMVGV</sequence>
<dbReference type="AlphaFoldDB" id="A0A0F9Y2H8"/>
<protein>
    <recommendedName>
        <fullName evidence="3">SEC-C motif domain protein</fullName>
    </recommendedName>
</protein>
<accession>A0A0F9Y2H8</accession>
<proteinExistence type="predicted"/>
<gene>
    <name evidence="2" type="ORF">LCGC14_0140990</name>
</gene>
<dbReference type="Gene3D" id="3.10.450.50">
    <property type="match status" value="1"/>
</dbReference>
<dbReference type="Pfam" id="PF02810">
    <property type="entry name" value="SEC-C"/>
    <property type="match status" value="1"/>
</dbReference>
<evidence type="ECO:0000313" key="2">
    <source>
        <dbReference type="EMBL" id="KKN98858.1"/>
    </source>
</evidence>
<dbReference type="EMBL" id="LAZR01000049">
    <property type="protein sequence ID" value="KKN98858.1"/>
    <property type="molecule type" value="Genomic_DNA"/>
</dbReference>
<name>A0A0F9Y2H8_9ZZZZ</name>
<feature type="region of interest" description="Disordered" evidence="1">
    <location>
        <begin position="95"/>
        <end position="127"/>
    </location>
</feature>